<dbReference type="AlphaFoldDB" id="A0A1V2TJZ8"/>
<name>A0A1V2TJZ8_9NOCA</name>
<comment type="caution">
    <text evidence="1">The sequence shown here is derived from an EMBL/GenBank/DDBJ whole genome shotgun (WGS) entry which is preliminary data.</text>
</comment>
<sequence>MRATFHGHVICSTKVIETLSARYQRAIRARSHFPSEQVAGMAPRGKAKRRAQQYLVGAPPAVTEANGANIAGLAWLLLS</sequence>
<keyword evidence="2" id="KW-1185">Reference proteome</keyword>
<dbReference type="Proteomes" id="UP000188836">
    <property type="component" value="Unassembled WGS sequence"/>
</dbReference>
<organism evidence="1 2">
    <name type="scientific">Nocardia donostiensis</name>
    <dbReference type="NCBI Taxonomy" id="1538463"/>
    <lineage>
        <taxon>Bacteria</taxon>
        <taxon>Bacillati</taxon>
        <taxon>Actinomycetota</taxon>
        <taxon>Actinomycetes</taxon>
        <taxon>Mycobacteriales</taxon>
        <taxon>Nocardiaceae</taxon>
        <taxon>Nocardia</taxon>
    </lineage>
</organism>
<reference evidence="1 2" key="1">
    <citation type="journal article" date="2016" name="Antonie Van Leeuwenhoek">
        <title>Nocardia donostiensis sp. nov., isolated from human respiratory specimens.</title>
        <authorList>
            <person name="Ercibengoa M."/>
            <person name="Bell M."/>
            <person name="Marimon J.M."/>
            <person name="Humrighouse B."/>
            <person name="Klenk H.P."/>
            <person name="Potter G."/>
            <person name="Perez-Trallero E."/>
        </authorList>
    </citation>
    <scope>NUCLEOTIDE SEQUENCE [LARGE SCALE GENOMIC DNA]</scope>
    <source>
        <strain evidence="1 2">X1655</strain>
    </source>
</reference>
<dbReference type="OrthoDB" id="9793302at2"/>
<accession>A0A1V2TJZ8</accession>
<proteinExistence type="predicted"/>
<gene>
    <name evidence="1" type="ORF">B0T46_05165</name>
</gene>
<evidence type="ECO:0000313" key="2">
    <source>
        <dbReference type="Proteomes" id="UP000188836"/>
    </source>
</evidence>
<protein>
    <submittedName>
        <fullName evidence="1">Uncharacterized protein</fullName>
    </submittedName>
</protein>
<dbReference type="EMBL" id="MUMY01000003">
    <property type="protein sequence ID" value="ONM49798.1"/>
    <property type="molecule type" value="Genomic_DNA"/>
</dbReference>
<evidence type="ECO:0000313" key="1">
    <source>
        <dbReference type="EMBL" id="ONM49798.1"/>
    </source>
</evidence>